<feature type="domain" description="Transposase DDE" evidence="1">
    <location>
        <begin position="1"/>
        <end position="105"/>
    </location>
</feature>
<dbReference type="RefSeq" id="WP_206364880.1">
    <property type="nucleotide sequence ID" value="NZ_SGIS01000114.1"/>
</dbReference>
<evidence type="ECO:0000259" key="1">
    <source>
        <dbReference type="Pfam" id="PF13701"/>
    </source>
</evidence>
<evidence type="ECO:0000313" key="3">
    <source>
        <dbReference type="Proteomes" id="UP000292085"/>
    </source>
</evidence>
<gene>
    <name evidence="2" type="ORF">EWE75_24230</name>
</gene>
<protein>
    <submittedName>
        <fullName evidence="2">IS1380 family transposase</fullName>
    </submittedName>
</protein>
<dbReference type="Pfam" id="PF13701">
    <property type="entry name" value="DDE_Tnp_1_4"/>
    <property type="match status" value="1"/>
</dbReference>
<dbReference type="EMBL" id="SGIS01000114">
    <property type="protein sequence ID" value="RZF58652.1"/>
    <property type="molecule type" value="Genomic_DNA"/>
</dbReference>
<sequence>RGQAENLIKLHKAQLKSDRTSCRSANANQMRLILHTAAYWLMWKLRQAMPAAAALKNAEFATIRLRLIKVAARVVETASRIRIALASACPEAVLYRDLALTLRTARP</sequence>
<reference evidence="2 3" key="1">
    <citation type="submission" date="2019-02" db="EMBL/GenBank/DDBJ databases">
        <authorList>
            <person name="Li Y."/>
        </authorList>
    </citation>
    <scope>NUCLEOTIDE SEQUENCE [LARGE SCALE GENOMIC DNA]</scope>
    <source>
        <strain evidence="2 3">3-7</strain>
    </source>
</reference>
<comment type="caution">
    <text evidence="2">The sequence shown here is derived from an EMBL/GenBank/DDBJ whole genome shotgun (WGS) entry which is preliminary data.</text>
</comment>
<feature type="non-terminal residue" evidence="2">
    <location>
        <position position="1"/>
    </location>
</feature>
<proteinExistence type="predicted"/>
<organism evidence="2 3">
    <name type="scientific">Sphingomonas populi</name>
    <dbReference type="NCBI Taxonomy" id="2484750"/>
    <lineage>
        <taxon>Bacteria</taxon>
        <taxon>Pseudomonadati</taxon>
        <taxon>Pseudomonadota</taxon>
        <taxon>Alphaproteobacteria</taxon>
        <taxon>Sphingomonadales</taxon>
        <taxon>Sphingomonadaceae</taxon>
        <taxon>Sphingomonas</taxon>
    </lineage>
</organism>
<keyword evidence="3" id="KW-1185">Reference proteome</keyword>
<evidence type="ECO:0000313" key="2">
    <source>
        <dbReference type="EMBL" id="RZF58652.1"/>
    </source>
</evidence>
<dbReference type="InterPro" id="IPR025668">
    <property type="entry name" value="Tnp_DDE_dom"/>
</dbReference>
<dbReference type="AlphaFoldDB" id="A0A4Q6XMV6"/>
<name>A0A4Q6XMV6_9SPHN</name>
<accession>A0A4Q6XMV6</accession>
<dbReference type="Proteomes" id="UP000292085">
    <property type="component" value="Unassembled WGS sequence"/>
</dbReference>